<protein>
    <submittedName>
        <fullName evidence="2">Uncharacterized protein</fullName>
    </submittedName>
</protein>
<keyword evidence="3" id="KW-1185">Reference proteome</keyword>
<dbReference type="AlphaFoldDB" id="A0AAE0QX58"/>
<feature type="region of interest" description="Disordered" evidence="1">
    <location>
        <begin position="79"/>
        <end position="98"/>
    </location>
</feature>
<evidence type="ECO:0000313" key="2">
    <source>
        <dbReference type="EMBL" id="KAK3534998.1"/>
    </source>
</evidence>
<evidence type="ECO:0000256" key="1">
    <source>
        <dbReference type="SAM" id="MobiDB-lite"/>
    </source>
</evidence>
<accession>A0AAE0QX58</accession>
<name>A0AAE0QX58_9TELE</name>
<gene>
    <name evidence="2" type="ORF">QTP70_001964</name>
</gene>
<evidence type="ECO:0000313" key="3">
    <source>
        <dbReference type="Proteomes" id="UP001274896"/>
    </source>
</evidence>
<comment type="caution">
    <text evidence="2">The sequence shown here is derived from an EMBL/GenBank/DDBJ whole genome shotgun (WGS) entry which is preliminary data.</text>
</comment>
<sequence length="98" mass="10761">MAVVVNPGLNRSDDLEVIVSDYTQALIEKLNSDLASLPYLLFSLPVPGMSECFDATSQVYPLYRATESLPPGFAVLQSHRGTEERQQDTYLHSSIGGE</sequence>
<dbReference type="EMBL" id="JAUCMX010000009">
    <property type="protein sequence ID" value="KAK3534998.1"/>
    <property type="molecule type" value="Genomic_DNA"/>
</dbReference>
<organism evidence="2 3">
    <name type="scientific">Hemibagrus guttatus</name>
    <dbReference type="NCBI Taxonomy" id="175788"/>
    <lineage>
        <taxon>Eukaryota</taxon>
        <taxon>Metazoa</taxon>
        <taxon>Chordata</taxon>
        <taxon>Craniata</taxon>
        <taxon>Vertebrata</taxon>
        <taxon>Euteleostomi</taxon>
        <taxon>Actinopterygii</taxon>
        <taxon>Neopterygii</taxon>
        <taxon>Teleostei</taxon>
        <taxon>Ostariophysi</taxon>
        <taxon>Siluriformes</taxon>
        <taxon>Bagridae</taxon>
        <taxon>Hemibagrus</taxon>
    </lineage>
</organism>
<dbReference type="Proteomes" id="UP001274896">
    <property type="component" value="Unassembled WGS sequence"/>
</dbReference>
<proteinExistence type="predicted"/>
<reference evidence="2" key="1">
    <citation type="submission" date="2023-06" db="EMBL/GenBank/DDBJ databases">
        <title>Male Hemibagrus guttatus genome.</title>
        <authorList>
            <person name="Bian C."/>
        </authorList>
    </citation>
    <scope>NUCLEOTIDE SEQUENCE</scope>
    <source>
        <strain evidence="2">Male_cb2023</strain>
        <tissue evidence="2">Muscle</tissue>
    </source>
</reference>